<sequence length="182" mass="18890">MAMPPSGSGQPASSICSSAVVSAVLLSWWVTKTRLQNGFQEVWNVLSAAFCSAQPLLAVLAQTSLPNPLMTIDFKQEQNVTYKNLPETLSLMSVKLGDKQNITAVNKRGGGGGGHGGGHIGRGRSGGGGRGRGRGNGGGKKSPAGVMNHPRISQSRGSSGGTLNYASLRFLILTFFASSFLV</sequence>
<keyword evidence="2" id="KW-1185">Reference proteome</keyword>
<evidence type="ECO:0000313" key="2">
    <source>
        <dbReference type="Proteomes" id="UP000515121"/>
    </source>
</evidence>
<dbReference type="PANTHER" id="PTHR36245:SF5">
    <property type="entry name" value="GLYCINE-RICH PROTEIN DOT1-LIKE"/>
    <property type="match status" value="1"/>
</dbReference>
<feature type="region of interest" description="Disordered" evidence="1">
    <location>
        <begin position="105"/>
        <end position="159"/>
    </location>
</feature>
<organism evidence="2 3">
    <name type="scientific">Durio zibethinus</name>
    <name type="common">Durian</name>
    <dbReference type="NCBI Taxonomy" id="66656"/>
    <lineage>
        <taxon>Eukaryota</taxon>
        <taxon>Viridiplantae</taxon>
        <taxon>Streptophyta</taxon>
        <taxon>Embryophyta</taxon>
        <taxon>Tracheophyta</taxon>
        <taxon>Spermatophyta</taxon>
        <taxon>Magnoliopsida</taxon>
        <taxon>eudicotyledons</taxon>
        <taxon>Gunneridae</taxon>
        <taxon>Pentapetalae</taxon>
        <taxon>rosids</taxon>
        <taxon>malvids</taxon>
        <taxon>Malvales</taxon>
        <taxon>Malvaceae</taxon>
        <taxon>Helicteroideae</taxon>
        <taxon>Durio</taxon>
    </lineage>
</organism>
<dbReference type="AlphaFoldDB" id="A0A6P5ZMF5"/>
<dbReference type="GeneID" id="111302448"/>
<dbReference type="Proteomes" id="UP000515121">
    <property type="component" value="Unplaced"/>
</dbReference>
<gene>
    <name evidence="3" type="primary">LOC111302448</name>
</gene>
<dbReference type="RefSeq" id="XP_022754093.1">
    <property type="nucleotide sequence ID" value="XM_022898358.1"/>
</dbReference>
<feature type="compositionally biased region" description="Gly residues" evidence="1">
    <location>
        <begin position="108"/>
        <end position="140"/>
    </location>
</feature>
<dbReference type="PANTHER" id="PTHR36245">
    <property type="entry name" value="GLYCINE-RICH PROTEIN DOT1-LIKE"/>
    <property type="match status" value="1"/>
</dbReference>
<proteinExistence type="predicted"/>
<evidence type="ECO:0000256" key="1">
    <source>
        <dbReference type="SAM" id="MobiDB-lite"/>
    </source>
</evidence>
<name>A0A6P5ZMF5_DURZI</name>
<reference evidence="3" key="1">
    <citation type="submission" date="2025-08" db="UniProtKB">
        <authorList>
            <consortium name="RefSeq"/>
        </authorList>
    </citation>
    <scope>IDENTIFICATION</scope>
    <source>
        <tissue evidence="3">Fruit stalk</tissue>
    </source>
</reference>
<protein>
    <submittedName>
        <fullName evidence="3">Glycine-rich RNA-binding protein 2-like</fullName>
    </submittedName>
</protein>
<accession>A0A6P5ZMF5</accession>
<dbReference type="KEGG" id="dzi:111302448"/>
<evidence type="ECO:0000313" key="3">
    <source>
        <dbReference type="RefSeq" id="XP_022754093.1"/>
    </source>
</evidence>